<dbReference type="Proteomes" id="UP000078561">
    <property type="component" value="Unassembled WGS sequence"/>
</dbReference>
<accession>A0A163JNB4</accession>
<dbReference type="InParanoid" id="A0A163JNB4"/>
<evidence type="ECO:0000313" key="3">
    <source>
        <dbReference type="Proteomes" id="UP000078561"/>
    </source>
</evidence>
<gene>
    <name evidence="2" type="primary">ABSGL_06300.1 scaffold 8040</name>
</gene>
<sequence>MSQELRGDLGTRILVTSIKAVQCEDSARLSSTIVRKGARRTTQISRSAVFRQCGELSEGPPPGRGRSGEGLLVQVVESVSRLGSGRDSGVGNTTYEPRRSIKSSEEEAEETE</sequence>
<dbReference type="EMBL" id="LT553293">
    <property type="protein sequence ID" value="SAM00592.1"/>
    <property type="molecule type" value="Genomic_DNA"/>
</dbReference>
<organism evidence="2">
    <name type="scientific">Absidia glauca</name>
    <name type="common">Pin mould</name>
    <dbReference type="NCBI Taxonomy" id="4829"/>
    <lineage>
        <taxon>Eukaryota</taxon>
        <taxon>Fungi</taxon>
        <taxon>Fungi incertae sedis</taxon>
        <taxon>Mucoromycota</taxon>
        <taxon>Mucoromycotina</taxon>
        <taxon>Mucoromycetes</taxon>
        <taxon>Mucorales</taxon>
        <taxon>Cunninghamellaceae</taxon>
        <taxon>Absidia</taxon>
    </lineage>
</organism>
<feature type="compositionally biased region" description="Basic and acidic residues" evidence="1">
    <location>
        <begin position="96"/>
        <end position="105"/>
    </location>
</feature>
<evidence type="ECO:0000256" key="1">
    <source>
        <dbReference type="SAM" id="MobiDB-lite"/>
    </source>
</evidence>
<feature type="region of interest" description="Disordered" evidence="1">
    <location>
        <begin position="82"/>
        <end position="112"/>
    </location>
</feature>
<protein>
    <submittedName>
        <fullName evidence="2">Uncharacterized protein</fullName>
    </submittedName>
</protein>
<reference evidence="2" key="1">
    <citation type="submission" date="2016-04" db="EMBL/GenBank/DDBJ databases">
        <authorList>
            <person name="Evans L.H."/>
            <person name="Alamgir A."/>
            <person name="Owens N."/>
            <person name="Weber N.D."/>
            <person name="Virtaneva K."/>
            <person name="Barbian K."/>
            <person name="Babar A."/>
            <person name="Rosenke K."/>
        </authorList>
    </citation>
    <scope>NUCLEOTIDE SEQUENCE [LARGE SCALE GENOMIC DNA]</scope>
    <source>
        <strain evidence="2">CBS 101.48</strain>
    </source>
</reference>
<evidence type="ECO:0000313" key="2">
    <source>
        <dbReference type="EMBL" id="SAM00592.1"/>
    </source>
</evidence>
<keyword evidence="3" id="KW-1185">Reference proteome</keyword>
<proteinExistence type="predicted"/>
<name>A0A163JNB4_ABSGL</name>
<dbReference type="AlphaFoldDB" id="A0A163JNB4"/>